<dbReference type="InterPro" id="IPR043502">
    <property type="entry name" value="DNA/RNA_pol_sf"/>
</dbReference>
<proteinExistence type="predicted"/>
<reference evidence="1 2" key="1">
    <citation type="submission" date="2017-10" db="EMBL/GenBank/DDBJ databases">
        <title>Draft genome of Longimonas halophila.</title>
        <authorList>
            <person name="Goh K.M."/>
            <person name="Shamsir M.S."/>
            <person name="Lim S.W."/>
        </authorList>
    </citation>
    <scope>NUCLEOTIDE SEQUENCE [LARGE SCALE GENOMIC DNA]</scope>
    <source>
        <strain evidence="1 2">KCTC 42399</strain>
    </source>
</reference>
<keyword evidence="2" id="KW-1185">Reference proteome</keyword>
<evidence type="ECO:0008006" key="3">
    <source>
        <dbReference type="Google" id="ProtNLM"/>
    </source>
</evidence>
<evidence type="ECO:0000313" key="2">
    <source>
        <dbReference type="Proteomes" id="UP000221024"/>
    </source>
</evidence>
<dbReference type="SUPFAM" id="SSF56672">
    <property type="entry name" value="DNA/RNA polymerases"/>
    <property type="match status" value="1"/>
</dbReference>
<dbReference type="EMBL" id="PDEP01000010">
    <property type="protein sequence ID" value="PEN06056.1"/>
    <property type="molecule type" value="Genomic_DNA"/>
</dbReference>
<dbReference type="Proteomes" id="UP000221024">
    <property type="component" value="Unassembled WGS sequence"/>
</dbReference>
<comment type="caution">
    <text evidence="1">The sequence shown here is derived from an EMBL/GenBank/DDBJ whole genome shotgun (WGS) entry which is preliminary data.</text>
</comment>
<name>A0A2H3NZ38_9BACT</name>
<evidence type="ECO:0000313" key="1">
    <source>
        <dbReference type="EMBL" id="PEN06056.1"/>
    </source>
</evidence>
<sequence>MIGCLYIPDYPAWALQYLDEQHDTASEAGLAVVSEDRVLASTPAAQQAGVTSGMMRTEVEDTAVSIRERNPRAEAAVWVDVMQRLNAYTPRIEPVDTGLLYFDLVDAEALSDFLEATGVQAAWAPDRPAARLGALCAQPGMLHRLTHGDIAALVHELRIEQLLRLDYPLPMIEHLKDAGYDRLGPLQDVSRRRLQAEFGTQGKRLHRLLHPSRVDRAPVPLYTAPDTVRRALHWDTPAVYWEQVQPALARLLSQTVSALGAKTCQRITVRVVDACSGAVLCASRLLHAPMRTRSALSPVAHELLRALMQPGLEVATLRVALGVLAIPEVYPDVFFRQTLRPRRAASSRMARASIADDTVPDVLPEHSEVVGDERAEVRG</sequence>
<protein>
    <recommendedName>
        <fullName evidence="3">UmuC domain-containing protein</fullName>
    </recommendedName>
</protein>
<dbReference type="AlphaFoldDB" id="A0A2H3NZ38"/>
<dbReference type="RefSeq" id="WP_098062745.1">
    <property type="nucleotide sequence ID" value="NZ_PDEP01000010.1"/>
</dbReference>
<organism evidence="1 2">
    <name type="scientific">Longimonas halophila</name>
    <dbReference type="NCBI Taxonomy" id="1469170"/>
    <lineage>
        <taxon>Bacteria</taxon>
        <taxon>Pseudomonadati</taxon>
        <taxon>Rhodothermota</taxon>
        <taxon>Rhodothermia</taxon>
        <taxon>Rhodothermales</taxon>
        <taxon>Salisaetaceae</taxon>
        <taxon>Longimonas</taxon>
    </lineage>
</organism>
<accession>A0A2H3NZ38</accession>
<gene>
    <name evidence="1" type="ORF">CRI93_11290</name>
</gene>